<keyword evidence="1" id="KW-0732">Signal</keyword>
<gene>
    <name evidence="2" type="ORF">TMPK1_24230</name>
</gene>
<dbReference type="AlphaFoldDB" id="A0A8S8XG21"/>
<name>A0A8S8XG21_9PROT</name>
<evidence type="ECO:0000313" key="2">
    <source>
        <dbReference type="EMBL" id="GIL40186.1"/>
    </source>
</evidence>
<dbReference type="InterPro" id="IPR021957">
    <property type="entry name" value="DUF3574"/>
</dbReference>
<dbReference type="RefSeq" id="WP_420243295.1">
    <property type="nucleotide sequence ID" value="NZ_BOPV01000001.1"/>
</dbReference>
<reference evidence="2" key="1">
    <citation type="submission" date="2021-02" db="EMBL/GenBank/DDBJ databases">
        <title>Genome sequence of Rhodospirillales sp. strain TMPK1 isolated from soil.</title>
        <authorList>
            <person name="Nakai R."/>
            <person name="Kusada H."/>
            <person name="Tamaki H."/>
        </authorList>
    </citation>
    <scope>NUCLEOTIDE SEQUENCE</scope>
    <source>
        <strain evidence="2">TMPK1</strain>
    </source>
</reference>
<protein>
    <recommendedName>
        <fullName evidence="4">DUF3574 domain-containing protein</fullName>
    </recommendedName>
</protein>
<sequence length="130" mass="14093">MRALLLLLLLGGCASAPMCQKPTEPQLVAQLFFGREIPGGGAIGEAAFERFVDEEITPRFPDGFTLSAATGRWRDAQTRQTIREPSTLLLVVAPDEPATRARLDAIAASYKTRFRQDAVGQVLTRGCAAF</sequence>
<dbReference type="Pfam" id="PF12098">
    <property type="entry name" value="DUF3574"/>
    <property type="match status" value="1"/>
</dbReference>
<evidence type="ECO:0000256" key="1">
    <source>
        <dbReference type="SAM" id="SignalP"/>
    </source>
</evidence>
<dbReference type="EMBL" id="BOPV01000001">
    <property type="protein sequence ID" value="GIL40186.1"/>
    <property type="molecule type" value="Genomic_DNA"/>
</dbReference>
<evidence type="ECO:0000313" key="3">
    <source>
        <dbReference type="Proteomes" id="UP000681075"/>
    </source>
</evidence>
<proteinExistence type="predicted"/>
<feature type="signal peptide" evidence="1">
    <location>
        <begin position="1"/>
        <end position="16"/>
    </location>
</feature>
<accession>A0A8S8XG21</accession>
<comment type="caution">
    <text evidence="2">The sequence shown here is derived from an EMBL/GenBank/DDBJ whole genome shotgun (WGS) entry which is preliminary data.</text>
</comment>
<keyword evidence="3" id="KW-1185">Reference proteome</keyword>
<evidence type="ECO:0008006" key="4">
    <source>
        <dbReference type="Google" id="ProtNLM"/>
    </source>
</evidence>
<organism evidence="2 3">
    <name type="scientific">Roseiterribacter gracilis</name>
    <dbReference type="NCBI Taxonomy" id="2812848"/>
    <lineage>
        <taxon>Bacteria</taxon>
        <taxon>Pseudomonadati</taxon>
        <taxon>Pseudomonadota</taxon>
        <taxon>Alphaproteobacteria</taxon>
        <taxon>Rhodospirillales</taxon>
        <taxon>Roseiterribacteraceae</taxon>
        <taxon>Roseiterribacter</taxon>
    </lineage>
</organism>
<dbReference type="Proteomes" id="UP000681075">
    <property type="component" value="Unassembled WGS sequence"/>
</dbReference>
<feature type="chain" id="PRO_5035849527" description="DUF3574 domain-containing protein" evidence="1">
    <location>
        <begin position="17"/>
        <end position="130"/>
    </location>
</feature>